<gene>
    <name evidence="3" type="ORF">M8C21_023219</name>
</gene>
<feature type="domain" description="Rho-GAP" evidence="2">
    <location>
        <begin position="1"/>
        <end position="111"/>
    </location>
</feature>
<dbReference type="PROSITE" id="PS50238">
    <property type="entry name" value="RHOGAP"/>
    <property type="match status" value="1"/>
</dbReference>
<dbReference type="AlphaFoldDB" id="A0AAD5C220"/>
<dbReference type="GO" id="GO:0005096">
    <property type="term" value="F:GTPase activator activity"/>
    <property type="evidence" value="ECO:0007669"/>
    <property type="project" value="UniProtKB-KW"/>
</dbReference>
<keyword evidence="1" id="KW-0343">GTPase activation</keyword>
<organism evidence="3 4">
    <name type="scientific">Ambrosia artemisiifolia</name>
    <name type="common">Common ragweed</name>
    <dbReference type="NCBI Taxonomy" id="4212"/>
    <lineage>
        <taxon>Eukaryota</taxon>
        <taxon>Viridiplantae</taxon>
        <taxon>Streptophyta</taxon>
        <taxon>Embryophyta</taxon>
        <taxon>Tracheophyta</taxon>
        <taxon>Spermatophyta</taxon>
        <taxon>Magnoliopsida</taxon>
        <taxon>eudicotyledons</taxon>
        <taxon>Gunneridae</taxon>
        <taxon>Pentapetalae</taxon>
        <taxon>asterids</taxon>
        <taxon>campanulids</taxon>
        <taxon>Asterales</taxon>
        <taxon>Asteraceae</taxon>
        <taxon>Asteroideae</taxon>
        <taxon>Heliantheae alliance</taxon>
        <taxon>Heliantheae</taxon>
        <taxon>Ambrosia</taxon>
    </lineage>
</organism>
<dbReference type="Pfam" id="PF00620">
    <property type="entry name" value="RhoGAP"/>
    <property type="match status" value="1"/>
</dbReference>
<keyword evidence="4" id="KW-1185">Reference proteome</keyword>
<dbReference type="GO" id="GO:0007165">
    <property type="term" value="P:signal transduction"/>
    <property type="evidence" value="ECO:0007669"/>
    <property type="project" value="InterPro"/>
</dbReference>
<reference evidence="3" key="1">
    <citation type="submission" date="2022-06" db="EMBL/GenBank/DDBJ databases">
        <title>Uncovering the hologenomic basis of an extraordinary plant invasion.</title>
        <authorList>
            <person name="Bieker V.C."/>
            <person name="Martin M.D."/>
            <person name="Gilbert T."/>
            <person name="Hodgins K."/>
            <person name="Battlay P."/>
            <person name="Petersen B."/>
            <person name="Wilson J."/>
        </authorList>
    </citation>
    <scope>NUCLEOTIDE SEQUENCE</scope>
    <source>
        <strain evidence="3">AA19_3_7</strain>
        <tissue evidence="3">Leaf</tissue>
    </source>
</reference>
<dbReference type="InterPro" id="IPR000198">
    <property type="entry name" value="RhoGAP_dom"/>
</dbReference>
<dbReference type="InterPro" id="IPR008936">
    <property type="entry name" value="Rho_GTPase_activation_prot"/>
</dbReference>
<dbReference type="PANTHER" id="PTHR23177:SF83">
    <property type="entry name" value="CRIB DOMAIN, RHO GTPASE ACTIVATION PROTEIN-RELATED"/>
    <property type="match status" value="1"/>
</dbReference>
<comment type="caution">
    <text evidence="3">The sequence shown here is derived from an EMBL/GenBank/DDBJ whole genome shotgun (WGS) entry which is preliminary data.</text>
</comment>
<evidence type="ECO:0000313" key="4">
    <source>
        <dbReference type="Proteomes" id="UP001206925"/>
    </source>
</evidence>
<proteinExistence type="predicted"/>
<evidence type="ECO:0000256" key="1">
    <source>
        <dbReference type="ARBA" id="ARBA00022468"/>
    </source>
</evidence>
<dbReference type="Gene3D" id="1.10.555.10">
    <property type="entry name" value="Rho GTPase activation protein"/>
    <property type="match status" value="1"/>
</dbReference>
<dbReference type="EMBL" id="JAMZMK010010186">
    <property type="protein sequence ID" value="KAI7732664.1"/>
    <property type="molecule type" value="Genomic_DNA"/>
</dbReference>
<dbReference type="InterPro" id="IPR044785">
    <property type="entry name" value="RopGAP1-5"/>
</dbReference>
<sequence length="111" mass="12486">MATEAEGILRINAENCQEEDVRKQLNKGFVPRGIDVHCLPGLIKAWFRELPTGFLDSLTPEQVMHCTTEEECTTLMKSLPQTEVALLDWAINLMADVILLVDVVKDYKRAG</sequence>
<protein>
    <recommendedName>
        <fullName evidence="2">Rho-GAP domain-containing protein</fullName>
    </recommendedName>
</protein>
<name>A0AAD5C220_AMBAR</name>
<accession>A0AAD5C220</accession>
<dbReference type="PANTHER" id="PTHR23177">
    <property type="entry name" value="MKIAA1688 PROTEIN"/>
    <property type="match status" value="1"/>
</dbReference>
<evidence type="ECO:0000259" key="2">
    <source>
        <dbReference type="PROSITE" id="PS50238"/>
    </source>
</evidence>
<dbReference type="SUPFAM" id="SSF48350">
    <property type="entry name" value="GTPase activation domain, GAP"/>
    <property type="match status" value="1"/>
</dbReference>
<evidence type="ECO:0000313" key="3">
    <source>
        <dbReference type="EMBL" id="KAI7732664.1"/>
    </source>
</evidence>
<dbReference type="Proteomes" id="UP001206925">
    <property type="component" value="Unassembled WGS sequence"/>
</dbReference>